<evidence type="ECO:0000313" key="3">
    <source>
        <dbReference type="EMBL" id="OUJ18471.1"/>
    </source>
</evidence>
<keyword evidence="4" id="KW-1185">Reference proteome</keyword>
<evidence type="ECO:0000259" key="2">
    <source>
        <dbReference type="PROSITE" id="PS50983"/>
    </source>
</evidence>
<dbReference type="PANTHER" id="PTHR30535">
    <property type="entry name" value="VITAMIN B12-BINDING PROTEIN"/>
    <property type="match status" value="1"/>
</dbReference>
<dbReference type="Gene3D" id="3.40.50.1980">
    <property type="entry name" value="Nitrogenase molybdenum iron protein domain"/>
    <property type="match status" value="2"/>
</dbReference>
<dbReference type="InterPro" id="IPR002491">
    <property type="entry name" value="ABC_transptr_periplasmic_BD"/>
</dbReference>
<dbReference type="Pfam" id="PF01497">
    <property type="entry name" value="Peripla_BP_2"/>
    <property type="match status" value="1"/>
</dbReference>
<organism evidence="3 4">
    <name type="scientific">Methanonatronarchaeum thermophilum</name>
    <dbReference type="NCBI Taxonomy" id="1927129"/>
    <lineage>
        <taxon>Archaea</taxon>
        <taxon>Methanobacteriati</taxon>
        <taxon>Methanobacteriota</taxon>
        <taxon>Methanonatronarchaeia</taxon>
        <taxon>Methanonatronarchaeales</taxon>
        <taxon>Methanonatronarchaeaceae</taxon>
        <taxon>Methanonatronarchaeum</taxon>
    </lineage>
</organism>
<reference evidence="3 4" key="1">
    <citation type="submission" date="2016-12" db="EMBL/GenBank/DDBJ databases">
        <title>Discovery of methanogenic haloarchaea.</title>
        <authorList>
            <person name="Sorokin D.Y."/>
            <person name="Makarova K.S."/>
            <person name="Abbas B."/>
            <person name="Ferrer M."/>
            <person name="Golyshin P.N."/>
        </authorList>
    </citation>
    <scope>NUCLEOTIDE SEQUENCE [LARGE SCALE GENOMIC DNA]</scope>
    <source>
        <strain evidence="3">AMET1</strain>
    </source>
</reference>
<dbReference type="AlphaFoldDB" id="A0A1Y3GAJ3"/>
<dbReference type="PANTHER" id="PTHR30535:SF34">
    <property type="entry name" value="MOLYBDATE-BINDING PROTEIN MOLA"/>
    <property type="match status" value="1"/>
</dbReference>
<gene>
    <name evidence="3" type="ORF">AMET1_1387</name>
</gene>
<evidence type="ECO:0000256" key="1">
    <source>
        <dbReference type="SAM" id="Coils"/>
    </source>
</evidence>
<feature type="domain" description="Fe/B12 periplasmic-binding" evidence="2">
    <location>
        <begin position="54"/>
        <end position="325"/>
    </location>
</feature>
<dbReference type="InterPro" id="IPR050902">
    <property type="entry name" value="ABC_Transporter_SBP"/>
</dbReference>
<dbReference type="SUPFAM" id="SSF53807">
    <property type="entry name" value="Helical backbone' metal receptor"/>
    <property type="match status" value="1"/>
</dbReference>
<dbReference type="Proteomes" id="UP000195137">
    <property type="component" value="Unassembled WGS sequence"/>
</dbReference>
<evidence type="ECO:0000313" key="4">
    <source>
        <dbReference type="Proteomes" id="UP000195137"/>
    </source>
</evidence>
<feature type="coiled-coil region" evidence="1">
    <location>
        <begin position="146"/>
        <end position="183"/>
    </location>
</feature>
<dbReference type="EMBL" id="MRZU01000004">
    <property type="protein sequence ID" value="OUJ18471.1"/>
    <property type="molecule type" value="Genomic_DNA"/>
</dbReference>
<keyword evidence="1" id="KW-0175">Coiled coil</keyword>
<proteinExistence type="predicted"/>
<dbReference type="PROSITE" id="PS51257">
    <property type="entry name" value="PROKAR_LIPOPROTEIN"/>
    <property type="match status" value="1"/>
</dbReference>
<accession>A0A1Y3GAJ3</accession>
<dbReference type="PROSITE" id="PS50983">
    <property type="entry name" value="FE_B12_PBP"/>
    <property type="match status" value="1"/>
</dbReference>
<name>A0A1Y3GAJ3_9EURY</name>
<sequence>MVPRKYLKLLFVVCLLSSVLLVGGCVDYFESDKERITIVDSTGEEIEINYPVENVVTLTSDSAEAVRALGAEDKVVGINDYMSGDFWGDLGEIDSVGNIFNPNPEEIASLEPKPDLVLTYTEYTEDLEDDLKPFGIDVVRLDFYKMDSIEEEIEILGEILDKEDEAEELLNFYNKHMDEVKELAGDINESEVKDVYIEGFEEWSTASTNESNYHQVVELVGANNIAGDRDRTYPTVSAEWVLDNNPDAMMKVVQDSSVLGYDVNCTENAEQMYNDIVDREGLSETDAVKNDELVLVSQNVLSTMQNNIGTLIMAEYLYPDVYEDIDPMEVHEEYLEDFHGIEYDGIWYYSK</sequence>
<protein>
    <submittedName>
        <fullName evidence="3">ABC-type Fe(3+)-hydroxamate transport system periplasmic component</fullName>
    </submittedName>
</protein>
<comment type="caution">
    <text evidence="3">The sequence shown here is derived from an EMBL/GenBank/DDBJ whole genome shotgun (WGS) entry which is preliminary data.</text>
</comment>